<evidence type="ECO:0000256" key="1">
    <source>
        <dbReference type="ARBA" id="ARBA00022801"/>
    </source>
</evidence>
<dbReference type="EMBL" id="DRIG01000023">
    <property type="protein sequence ID" value="HEC77869.1"/>
    <property type="molecule type" value="Genomic_DNA"/>
</dbReference>
<feature type="short sequence motif" description="HXTX 1" evidence="2">
    <location>
        <begin position="40"/>
        <end position="43"/>
    </location>
</feature>
<sequence length="182" mass="21198">MRLFFAVEVPHGVRKRIDELLAAERRKGLPIKWVKFENLHITLKFLGETSEEKRRQITPVVEKIAGKHTDFQLNLENFGCFPDIRNPRVVWIGVGQGADELKTIAGDLEEELVHFGFKKERRFHAHLTIGRVKKRCKLDDLIAGEFKTDPFRIKEFVLFKSTLTPEGPVYEILQKFTLKQKD</sequence>
<dbReference type="Gene3D" id="3.90.1140.10">
    <property type="entry name" value="Cyclic phosphodiesterase"/>
    <property type="match status" value="1"/>
</dbReference>
<dbReference type="NCBIfam" id="TIGR02258">
    <property type="entry name" value="2_5_ligase"/>
    <property type="match status" value="1"/>
</dbReference>
<evidence type="ECO:0000256" key="2">
    <source>
        <dbReference type="HAMAP-Rule" id="MF_01940"/>
    </source>
</evidence>
<dbReference type="GO" id="GO:0008664">
    <property type="term" value="F:RNA 2',3'-cyclic 3'-phosphodiesterase activity"/>
    <property type="evidence" value="ECO:0007669"/>
    <property type="project" value="UniProtKB-EC"/>
</dbReference>
<comment type="function">
    <text evidence="2">Hydrolyzes RNA 2',3'-cyclic phosphodiester to an RNA 2'-phosphomonoester.</text>
</comment>
<protein>
    <recommendedName>
        <fullName evidence="2">RNA 2',3'-cyclic phosphodiesterase</fullName>
        <shortName evidence="2">RNA 2',3'-CPDase</shortName>
        <ecNumber evidence="2">3.1.4.58</ecNumber>
    </recommendedName>
</protein>
<dbReference type="HAMAP" id="MF_01940">
    <property type="entry name" value="RNA_CPDase"/>
    <property type="match status" value="1"/>
</dbReference>
<gene>
    <name evidence="4" type="primary">thpR</name>
    <name evidence="4" type="ORF">ENI34_01835</name>
</gene>
<dbReference type="InterPro" id="IPR004175">
    <property type="entry name" value="RNA_CPDase"/>
</dbReference>
<feature type="short sequence motif" description="HXTX 2" evidence="2">
    <location>
        <begin position="126"/>
        <end position="129"/>
    </location>
</feature>
<feature type="active site" description="Proton acceptor" evidence="2">
    <location>
        <position position="126"/>
    </location>
</feature>
<accession>A0A9C9EL28</accession>
<comment type="caution">
    <text evidence="4">The sequence shown here is derived from an EMBL/GenBank/DDBJ whole genome shotgun (WGS) entry which is preliminary data.</text>
</comment>
<dbReference type="Proteomes" id="UP000885826">
    <property type="component" value="Unassembled WGS sequence"/>
</dbReference>
<dbReference type="InterPro" id="IPR014051">
    <property type="entry name" value="Phosphoesterase_HXTX"/>
</dbReference>
<dbReference type="EC" id="3.1.4.58" evidence="2"/>
<dbReference type="Pfam" id="PF02834">
    <property type="entry name" value="LigT_PEase"/>
    <property type="match status" value="2"/>
</dbReference>
<organism evidence="4 5">
    <name type="scientific">candidate division WOR-3 bacterium</name>
    <dbReference type="NCBI Taxonomy" id="2052148"/>
    <lineage>
        <taxon>Bacteria</taxon>
        <taxon>Bacteria division WOR-3</taxon>
    </lineage>
</organism>
<feature type="active site" description="Proton donor" evidence="2">
    <location>
        <position position="40"/>
    </location>
</feature>
<comment type="similarity">
    <text evidence="2">Belongs to the 2H phosphoesterase superfamily. ThpR family.</text>
</comment>
<evidence type="ECO:0000313" key="5">
    <source>
        <dbReference type="Proteomes" id="UP000885826"/>
    </source>
</evidence>
<dbReference type="InterPro" id="IPR009097">
    <property type="entry name" value="Cyclic_Pdiesterase"/>
</dbReference>
<dbReference type="PANTHER" id="PTHR35561:SF1">
    <property type="entry name" value="RNA 2',3'-CYCLIC PHOSPHODIESTERASE"/>
    <property type="match status" value="1"/>
</dbReference>
<comment type="catalytic activity">
    <reaction evidence="2">
        <text>a 3'-end 2',3'-cyclophospho-ribonucleotide-RNA + H2O = a 3'-end 2'-phospho-ribonucleotide-RNA + H(+)</text>
        <dbReference type="Rhea" id="RHEA:11828"/>
        <dbReference type="Rhea" id="RHEA-COMP:10464"/>
        <dbReference type="Rhea" id="RHEA-COMP:17353"/>
        <dbReference type="ChEBI" id="CHEBI:15377"/>
        <dbReference type="ChEBI" id="CHEBI:15378"/>
        <dbReference type="ChEBI" id="CHEBI:83064"/>
        <dbReference type="ChEBI" id="CHEBI:173113"/>
        <dbReference type="EC" id="3.1.4.58"/>
    </reaction>
</comment>
<dbReference type="PANTHER" id="PTHR35561">
    <property type="entry name" value="RNA 2',3'-CYCLIC PHOSPHODIESTERASE"/>
    <property type="match status" value="1"/>
</dbReference>
<feature type="domain" description="Phosphoesterase HXTX" evidence="3">
    <location>
        <begin position="95"/>
        <end position="170"/>
    </location>
</feature>
<dbReference type="SUPFAM" id="SSF55144">
    <property type="entry name" value="LigT-like"/>
    <property type="match status" value="1"/>
</dbReference>
<name>A0A9C9EL28_UNCW3</name>
<feature type="domain" description="Phosphoesterase HXTX" evidence="3">
    <location>
        <begin position="7"/>
        <end position="91"/>
    </location>
</feature>
<proteinExistence type="inferred from homology"/>
<evidence type="ECO:0000259" key="3">
    <source>
        <dbReference type="Pfam" id="PF02834"/>
    </source>
</evidence>
<dbReference type="GO" id="GO:0004113">
    <property type="term" value="F:2',3'-cyclic-nucleotide 3'-phosphodiesterase activity"/>
    <property type="evidence" value="ECO:0007669"/>
    <property type="project" value="InterPro"/>
</dbReference>
<reference evidence="4" key="1">
    <citation type="journal article" date="2020" name="mSystems">
        <title>Genome- and Community-Level Interaction Insights into Carbon Utilization and Element Cycling Functions of Hydrothermarchaeota in Hydrothermal Sediment.</title>
        <authorList>
            <person name="Zhou Z."/>
            <person name="Liu Y."/>
            <person name="Xu W."/>
            <person name="Pan J."/>
            <person name="Luo Z.H."/>
            <person name="Li M."/>
        </authorList>
    </citation>
    <scope>NUCLEOTIDE SEQUENCE</scope>
    <source>
        <strain evidence="4">HyVt-388</strain>
    </source>
</reference>
<evidence type="ECO:0000313" key="4">
    <source>
        <dbReference type="EMBL" id="HEC77869.1"/>
    </source>
</evidence>
<dbReference type="AlphaFoldDB" id="A0A9C9EL28"/>
<keyword evidence="1 2" id="KW-0378">Hydrolase</keyword>